<gene>
    <name evidence="9" type="ORF">KC207_13415</name>
</gene>
<feature type="transmembrane region" description="Helical" evidence="7">
    <location>
        <begin position="171"/>
        <end position="193"/>
    </location>
</feature>
<evidence type="ECO:0000256" key="2">
    <source>
        <dbReference type="ARBA" id="ARBA00008640"/>
    </source>
</evidence>
<feature type="domain" description="VTT" evidence="8">
    <location>
        <begin position="75"/>
        <end position="191"/>
    </location>
</feature>
<keyword evidence="3 7" id="KW-1003">Cell membrane</keyword>
<accession>A0A941DC64</accession>
<evidence type="ECO:0000259" key="8">
    <source>
        <dbReference type="Pfam" id="PF09335"/>
    </source>
</evidence>
<protein>
    <recommendedName>
        <fullName evidence="7">TVP38/TMEM64 family membrane protein</fullName>
    </recommendedName>
</protein>
<sequence>MSVPAPDVPAVPAREPAVARLGLLGLLLGTLVAGAVAVVVLGGDLDAVRAAVRDAGPWGPAVFVVAHVLLTLAPVPKSILVTIAGALFGVSTGVVVAWVAAVVSALVGFAVARRLGREPVARVAGPRLAGVQDLARDQGVLSVVVLRLTPVVPFTIVNYACGVSAVSRRDYVVGTLVGVVPGTVAYTLVGASAVADGSVVLLGVGAAVLLLVVTGVVARRLRGAGAP</sequence>
<dbReference type="AlphaFoldDB" id="A0A941DC64"/>
<keyword evidence="10" id="KW-1185">Reference proteome</keyword>
<organism evidence="9 10">
    <name type="scientific">Phycicoccus avicenniae</name>
    <dbReference type="NCBI Taxonomy" id="2828860"/>
    <lineage>
        <taxon>Bacteria</taxon>
        <taxon>Bacillati</taxon>
        <taxon>Actinomycetota</taxon>
        <taxon>Actinomycetes</taxon>
        <taxon>Micrococcales</taxon>
        <taxon>Intrasporangiaceae</taxon>
        <taxon>Phycicoccus</taxon>
    </lineage>
</organism>
<feature type="transmembrane region" description="Helical" evidence="7">
    <location>
        <begin position="20"/>
        <end position="43"/>
    </location>
</feature>
<reference evidence="9" key="1">
    <citation type="submission" date="2021-04" db="EMBL/GenBank/DDBJ databases">
        <title>Phycicoccus avicenniae sp. nov., a novel endophytic actinomycetes isolated from branch of Avicennia mariana.</title>
        <authorList>
            <person name="Tuo L."/>
        </authorList>
    </citation>
    <scope>NUCLEOTIDE SEQUENCE</scope>
    <source>
        <strain evidence="9">BSK3Z-2</strain>
    </source>
</reference>
<comment type="caution">
    <text evidence="9">The sequence shown here is derived from an EMBL/GenBank/DDBJ whole genome shotgun (WGS) entry which is preliminary data.</text>
</comment>
<feature type="transmembrane region" description="Helical" evidence="7">
    <location>
        <begin position="199"/>
        <end position="218"/>
    </location>
</feature>
<dbReference type="InterPro" id="IPR015414">
    <property type="entry name" value="TMEM64"/>
</dbReference>
<comment type="similarity">
    <text evidence="2 7">Belongs to the TVP38/TMEM64 family.</text>
</comment>
<evidence type="ECO:0000256" key="7">
    <source>
        <dbReference type="RuleBase" id="RU366058"/>
    </source>
</evidence>
<evidence type="ECO:0000256" key="1">
    <source>
        <dbReference type="ARBA" id="ARBA00004651"/>
    </source>
</evidence>
<dbReference type="PANTHER" id="PTHR12677:SF59">
    <property type="entry name" value="GOLGI APPARATUS MEMBRANE PROTEIN TVP38-RELATED"/>
    <property type="match status" value="1"/>
</dbReference>
<proteinExistence type="inferred from homology"/>
<comment type="subcellular location">
    <subcellularLocation>
        <location evidence="1 7">Cell membrane</location>
        <topology evidence="1 7">Multi-pass membrane protein</topology>
    </subcellularLocation>
</comment>
<dbReference type="InterPro" id="IPR032816">
    <property type="entry name" value="VTT_dom"/>
</dbReference>
<dbReference type="RefSeq" id="WP_211603809.1">
    <property type="nucleotide sequence ID" value="NZ_JAGSNF010000019.1"/>
</dbReference>
<keyword evidence="5 7" id="KW-1133">Transmembrane helix</keyword>
<evidence type="ECO:0000256" key="6">
    <source>
        <dbReference type="ARBA" id="ARBA00023136"/>
    </source>
</evidence>
<dbReference type="PANTHER" id="PTHR12677">
    <property type="entry name" value="GOLGI APPARATUS MEMBRANE PROTEIN TVP38-RELATED"/>
    <property type="match status" value="1"/>
</dbReference>
<dbReference type="GO" id="GO:0005886">
    <property type="term" value="C:plasma membrane"/>
    <property type="evidence" value="ECO:0007669"/>
    <property type="project" value="UniProtKB-SubCell"/>
</dbReference>
<dbReference type="Proteomes" id="UP000677016">
    <property type="component" value="Unassembled WGS sequence"/>
</dbReference>
<name>A0A941DC64_9MICO</name>
<feature type="transmembrane region" description="Helical" evidence="7">
    <location>
        <begin position="55"/>
        <end position="73"/>
    </location>
</feature>
<evidence type="ECO:0000313" key="9">
    <source>
        <dbReference type="EMBL" id="MBR7744287.1"/>
    </source>
</evidence>
<keyword evidence="4 7" id="KW-0812">Transmembrane</keyword>
<evidence type="ECO:0000256" key="5">
    <source>
        <dbReference type="ARBA" id="ARBA00022989"/>
    </source>
</evidence>
<evidence type="ECO:0000256" key="4">
    <source>
        <dbReference type="ARBA" id="ARBA00022692"/>
    </source>
</evidence>
<evidence type="ECO:0000256" key="3">
    <source>
        <dbReference type="ARBA" id="ARBA00022475"/>
    </source>
</evidence>
<keyword evidence="6 7" id="KW-0472">Membrane</keyword>
<dbReference type="Pfam" id="PF09335">
    <property type="entry name" value="VTT_dom"/>
    <property type="match status" value="1"/>
</dbReference>
<feature type="transmembrane region" description="Helical" evidence="7">
    <location>
        <begin position="79"/>
        <end position="112"/>
    </location>
</feature>
<evidence type="ECO:0000313" key="10">
    <source>
        <dbReference type="Proteomes" id="UP000677016"/>
    </source>
</evidence>
<dbReference type="EMBL" id="JAGSNF010000019">
    <property type="protein sequence ID" value="MBR7744287.1"/>
    <property type="molecule type" value="Genomic_DNA"/>
</dbReference>